<proteinExistence type="predicted"/>
<comment type="caution">
    <text evidence="1">The sequence shown here is derived from an EMBL/GenBank/DDBJ whole genome shotgun (WGS) entry which is preliminary data.</text>
</comment>
<reference evidence="4 5" key="1">
    <citation type="submission" date="2019-10" db="EMBL/GenBank/DDBJ databases">
        <title>Unraveling microbial dark matter from salterns through culturing: the case of the genus Halosegnis.</title>
        <authorList>
            <person name="Duran-Viseras A."/>
            <person name="Andrei A.-S."/>
            <person name="Vera-Gargallo B."/>
            <person name="Ghai R."/>
            <person name="Sanchez-Porro C."/>
            <person name="Ventosa A."/>
        </authorList>
    </citation>
    <scope>NUCLEOTIDE SEQUENCE [LARGE SCALE GENOMIC DNA]</scope>
    <source>
        <strain evidence="2 5">F17-44</strain>
        <strain evidence="1 6">F18-79</strain>
        <strain evidence="3 4">F19-13</strain>
    </source>
</reference>
<organism evidence="1 6">
    <name type="scientific">Halosegnis rubeus</name>
    <dbReference type="NCBI Taxonomy" id="2212850"/>
    <lineage>
        <taxon>Archaea</taxon>
        <taxon>Methanobacteriati</taxon>
        <taxon>Methanobacteriota</taxon>
        <taxon>Stenosarchaea group</taxon>
        <taxon>Halobacteria</taxon>
        <taxon>Halobacteriales</taxon>
        <taxon>Natronomonadaceae</taxon>
        <taxon>Halosegnis</taxon>
    </lineage>
</organism>
<sequence>MTRRTTRWTYLGLALFVCGLLLAGSGAAAQLDARQCANAAYIQITDTDRIDDSLDGYDRVTFADLSDENQTLFTAVREAGGSALTGGQLPTAVVTRGDESYLVLTGTEREPCDPWDREQVIAPIVAGTLLAGVGVPLVRGREHEA</sequence>
<accession>A0A5N5UM38</accession>
<dbReference type="Proteomes" id="UP000326207">
    <property type="component" value="Unassembled WGS sequence"/>
</dbReference>
<name>A0A5N5UAA6_9EURY</name>
<evidence type="ECO:0000313" key="4">
    <source>
        <dbReference type="Proteomes" id="UP000326207"/>
    </source>
</evidence>
<gene>
    <name evidence="1" type="ORF">DM867_00105</name>
    <name evidence="2" type="ORF">DMP03_07475</name>
    <name evidence="3" type="ORF">DP108_00100</name>
</gene>
<dbReference type="AlphaFoldDB" id="A0A5N5UAA6"/>
<dbReference type="Proteomes" id="UP000326865">
    <property type="component" value="Unassembled WGS sequence"/>
</dbReference>
<evidence type="ECO:0000313" key="3">
    <source>
        <dbReference type="EMBL" id="KAB7519693.1"/>
    </source>
</evidence>
<protein>
    <submittedName>
        <fullName evidence="1">Uncharacterized protein</fullName>
    </submittedName>
</protein>
<evidence type="ECO:0000313" key="6">
    <source>
        <dbReference type="Proteomes" id="UP000326865"/>
    </source>
</evidence>
<dbReference type="RefSeq" id="WP_152120061.1">
    <property type="nucleotide sequence ID" value="NZ_QJOW01000002.1"/>
</dbReference>
<keyword evidence="6" id="KW-1185">Reference proteome</keyword>
<accession>A0A5N5UER8</accession>
<evidence type="ECO:0000313" key="1">
    <source>
        <dbReference type="EMBL" id="KAB7515590.1"/>
    </source>
</evidence>
<dbReference type="EMBL" id="QKKZ01000001">
    <property type="protein sequence ID" value="KAB7515590.1"/>
    <property type="molecule type" value="Genomic_DNA"/>
</dbReference>
<accession>A0A5N5UAA6</accession>
<evidence type="ECO:0000313" key="2">
    <source>
        <dbReference type="EMBL" id="KAB7517186.1"/>
    </source>
</evidence>
<evidence type="ECO:0000313" key="5">
    <source>
        <dbReference type="Proteomes" id="UP000326302"/>
    </source>
</evidence>
<dbReference type="EMBL" id="QJOW01000002">
    <property type="protein sequence ID" value="KAB7517186.1"/>
    <property type="molecule type" value="Genomic_DNA"/>
</dbReference>
<dbReference type="Proteomes" id="UP000326302">
    <property type="component" value="Unassembled WGS sequence"/>
</dbReference>
<dbReference type="EMBL" id="QMDY01000001">
    <property type="protein sequence ID" value="KAB7519693.1"/>
    <property type="molecule type" value="Genomic_DNA"/>
</dbReference>
<dbReference type="OrthoDB" id="374297at2157"/>